<comment type="caution">
    <text evidence="1">The sequence shown here is derived from an EMBL/GenBank/DDBJ whole genome shotgun (WGS) entry which is preliminary data.</text>
</comment>
<protein>
    <submittedName>
        <fullName evidence="1">Uncharacterized protein</fullName>
    </submittedName>
</protein>
<keyword evidence="2" id="KW-1185">Reference proteome</keyword>
<proteinExistence type="predicted"/>
<evidence type="ECO:0000313" key="2">
    <source>
        <dbReference type="Proteomes" id="UP000598360"/>
    </source>
</evidence>
<evidence type="ECO:0000313" key="1">
    <source>
        <dbReference type="EMBL" id="MBE9375356.1"/>
    </source>
</evidence>
<sequence>MPRTESTAVRQARTTAAAKKTVEKAARLLCDSCGARCGTNGTEAPLFAALQDFDRRLPGFESDVHGVRRAADGGYLLDCVVD</sequence>
<dbReference type="AlphaFoldDB" id="A0A929BC75"/>
<dbReference type="EMBL" id="JADEYC010000019">
    <property type="protein sequence ID" value="MBE9375356.1"/>
    <property type="molecule type" value="Genomic_DNA"/>
</dbReference>
<dbReference type="RefSeq" id="WP_193928784.1">
    <property type="nucleotide sequence ID" value="NZ_JADEYC010000019.1"/>
</dbReference>
<accession>A0A929BC75</accession>
<gene>
    <name evidence="1" type="ORF">IQ251_12960</name>
</gene>
<name>A0A929BC75_9PSEU</name>
<organism evidence="1 2">
    <name type="scientific">Saccharopolyspora montiporae</name>
    <dbReference type="NCBI Taxonomy" id="2781240"/>
    <lineage>
        <taxon>Bacteria</taxon>
        <taxon>Bacillati</taxon>
        <taxon>Actinomycetota</taxon>
        <taxon>Actinomycetes</taxon>
        <taxon>Pseudonocardiales</taxon>
        <taxon>Pseudonocardiaceae</taxon>
        <taxon>Saccharopolyspora</taxon>
    </lineage>
</organism>
<reference evidence="1" key="1">
    <citation type="submission" date="2020-10" db="EMBL/GenBank/DDBJ databases">
        <title>Diversity and distribution of actinomycetes associated with coral in the coast of Hainan.</title>
        <authorList>
            <person name="Li F."/>
        </authorList>
    </citation>
    <scope>NUCLEOTIDE SEQUENCE</scope>
    <source>
        <strain evidence="1">HNM0983</strain>
    </source>
</reference>
<dbReference type="Proteomes" id="UP000598360">
    <property type="component" value="Unassembled WGS sequence"/>
</dbReference>